<dbReference type="SUPFAM" id="SSF55781">
    <property type="entry name" value="GAF domain-like"/>
    <property type="match status" value="1"/>
</dbReference>
<protein>
    <submittedName>
        <fullName evidence="3">GAF domain-containing protein</fullName>
    </submittedName>
</protein>
<dbReference type="InterPro" id="IPR029016">
    <property type="entry name" value="GAF-like_dom_sf"/>
</dbReference>
<gene>
    <name evidence="3" type="ORF">QUV98_06715</name>
</gene>
<evidence type="ECO:0000259" key="2">
    <source>
        <dbReference type="Pfam" id="PF01590"/>
    </source>
</evidence>
<dbReference type="InterPro" id="IPR003018">
    <property type="entry name" value="GAF"/>
</dbReference>
<keyword evidence="4" id="KW-1185">Reference proteome</keyword>
<dbReference type="EMBL" id="JAUDCK010000020">
    <property type="protein sequence ID" value="MDM8196003.1"/>
    <property type="molecule type" value="Genomic_DNA"/>
</dbReference>
<evidence type="ECO:0000256" key="1">
    <source>
        <dbReference type="ARBA" id="ARBA00038454"/>
    </source>
</evidence>
<organism evidence="3 4">
    <name type="scientific">Massilimicrobiota timonensis</name>
    <dbReference type="NCBI Taxonomy" id="1776392"/>
    <lineage>
        <taxon>Bacteria</taxon>
        <taxon>Bacillati</taxon>
        <taxon>Bacillota</taxon>
        <taxon>Erysipelotrichia</taxon>
        <taxon>Erysipelotrichales</taxon>
        <taxon>Erysipelotrichaceae</taxon>
        <taxon>Massilimicrobiota</taxon>
    </lineage>
</organism>
<dbReference type="RefSeq" id="WP_087245123.1">
    <property type="nucleotide sequence ID" value="NZ_JAUDCK010000020.1"/>
</dbReference>
<comment type="similarity">
    <text evidence="1">Belongs to the free Met sulfoxide reductase family.</text>
</comment>
<dbReference type="Pfam" id="PF01590">
    <property type="entry name" value="GAF"/>
    <property type="match status" value="1"/>
</dbReference>
<dbReference type="PANTHER" id="PTHR21021">
    <property type="entry name" value="GAF/PUTATIVE CYTOSKELETAL PROTEIN"/>
    <property type="match status" value="1"/>
</dbReference>
<dbReference type="Proteomes" id="UP001529275">
    <property type="component" value="Unassembled WGS sequence"/>
</dbReference>
<dbReference type="PANTHER" id="PTHR21021:SF15">
    <property type="entry name" value="FREE METHIONINE-R-SULFOXIDE REDUCTASE"/>
    <property type="match status" value="1"/>
</dbReference>
<dbReference type="PROSITE" id="PS01320">
    <property type="entry name" value="UPF0067"/>
    <property type="match status" value="1"/>
</dbReference>
<dbReference type="InterPro" id="IPR000614">
    <property type="entry name" value="FRMsr_CS"/>
</dbReference>
<dbReference type="Gene3D" id="3.30.450.40">
    <property type="match status" value="1"/>
</dbReference>
<evidence type="ECO:0000313" key="4">
    <source>
        <dbReference type="Proteomes" id="UP001529275"/>
    </source>
</evidence>
<dbReference type="InterPro" id="IPR051330">
    <property type="entry name" value="Phosphatase_reg/MetRdx"/>
</dbReference>
<name>A0ABT7UIN2_9FIRM</name>
<evidence type="ECO:0000313" key="3">
    <source>
        <dbReference type="EMBL" id="MDM8196003.1"/>
    </source>
</evidence>
<proteinExistence type="inferred from homology"/>
<accession>A0ABT7UIN2</accession>
<comment type="caution">
    <text evidence="3">The sequence shown here is derived from an EMBL/GenBank/DDBJ whole genome shotgun (WGS) entry which is preliminary data.</text>
</comment>
<sequence>MNTQLFLQQAYELVKDEENITANLANMSAFLNEIIPDINWVGFYLVDNHELILGPFQGKVACLRIPIGQGVCGKAALLHQTICVADVHQFSGHIACDSRSKSEIVIPIIVQNELMGVLDIDSPYFNRFTLNDQDFLEKIVEIIAEYIFKKGQRSQ</sequence>
<reference evidence="4" key="1">
    <citation type="submission" date="2023-06" db="EMBL/GenBank/DDBJ databases">
        <title>Identification and characterization of horizontal gene transfer across gut microbiota members of farm animals based on homology search.</title>
        <authorList>
            <person name="Zeman M."/>
            <person name="Kubasova T."/>
            <person name="Jahodarova E."/>
            <person name="Nykrynova M."/>
            <person name="Rychlik I."/>
        </authorList>
    </citation>
    <scope>NUCLEOTIDE SEQUENCE [LARGE SCALE GENOMIC DNA]</scope>
    <source>
        <strain evidence="4">ET341</strain>
    </source>
</reference>
<feature type="domain" description="GAF" evidence="2">
    <location>
        <begin position="40"/>
        <end position="144"/>
    </location>
</feature>